<protein>
    <recommendedName>
        <fullName evidence="4">Ig-like domain-containing protein</fullName>
    </recommendedName>
</protein>
<feature type="compositionally biased region" description="Polar residues" evidence="3">
    <location>
        <begin position="218"/>
        <end position="229"/>
    </location>
</feature>
<dbReference type="GO" id="GO:0008270">
    <property type="term" value="F:zinc ion binding"/>
    <property type="evidence" value="ECO:0007669"/>
    <property type="project" value="InterPro"/>
</dbReference>
<evidence type="ECO:0000256" key="3">
    <source>
        <dbReference type="SAM" id="MobiDB-lite"/>
    </source>
</evidence>
<accession>A0A8C8SM59</accession>
<dbReference type="InterPro" id="IPR015510">
    <property type="entry name" value="PGRP"/>
</dbReference>
<dbReference type="PANTHER" id="PTHR11022">
    <property type="entry name" value="PEPTIDOGLYCAN RECOGNITION PROTEIN"/>
    <property type="match status" value="1"/>
</dbReference>
<dbReference type="FunFam" id="3.40.80.10:FF:000001">
    <property type="entry name" value="Peptidoglycan recognition protein 1"/>
    <property type="match status" value="1"/>
</dbReference>
<dbReference type="PROSITE" id="PS50835">
    <property type="entry name" value="IG_LIKE"/>
    <property type="match status" value="1"/>
</dbReference>
<evidence type="ECO:0000313" key="5">
    <source>
        <dbReference type="Ensembl" id="ENSPCEP00000023962.1"/>
    </source>
</evidence>
<dbReference type="PANTHER" id="PTHR11022:SF12">
    <property type="entry name" value="PEPTIDOGLYCAN RECOGNITION PROTEIN 3"/>
    <property type="match status" value="1"/>
</dbReference>
<dbReference type="InterPro" id="IPR006619">
    <property type="entry name" value="PGRP_domain_met/bac"/>
</dbReference>
<evidence type="ECO:0000256" key="1">
    <source>
        <dbReference type="ARBA" id="ARBA00007553"/>
    </source>
</evidence>
<name>A0A8C8SM59_9SAUR</name>
<dbReference type="SMART" id="SM00644">
    <property type="entry name" value="Ami_2"/>
    <property type="match status" value="1"/>
</dbReference>
<dbReference type="SUPFAM" id="SSF55846">
    <property type="entry name" value="N-acetylmuramoyl-L-alanine amidase-like"/>
    <property type="match status" value="1"/>
</dbReference>
<dbReference type="InterPro" id="IPR002502">
    <property type="entry name" value="Amidase_domain"/>
</dbReference>
<sequence>PAPSKTPLAGFIPLSPTLLGTGCPTIVSRSQWGARPPRSRVQLRTPVPFVIIHHTAGNRCTSLASCRQQVKGIQNYHMDNQRWSDIGYNFLIGEDGRVYEGRGWRTVGAHARGWNAKSLGFSFLGNFSSTWVPSIWLSPAKPSSEKSYESLLQALTCAVVGKPPGAGCIWFRSPALLRPGLCAWKCSKVGDLKWPRRPQLPGVTRGTAGHSDAPGTAHSCSPSTAGVTS</sequence>
<dbReference type="Gene3D" id="3.40.80.10">
    <property type="entry name" value="Peptidoglycan recognition protein-like"/>
    <property type="match status" value="1"/>
</dbReference>
<dbReference type="GO" id="GO:0002376">
    <property type="term" value="P:immune system process"/>
    <property type="evidence" value="ECO:0007669"/>
    <property type="project" value="UniProtKB-KW"/>
</dbReference>
<dbReference type="InterPro" id="IPR036505">
    <property type="entry name" value="Amidase/PGRP_sf"/>
</dbReference>
<dbReference type="InterPro" id="IPR007110">
    <property type="entry name" value="Ig-like_dom"/>
</dbReference>
<proteinExistence type="inferred from homology"/>
<evidence type="ECO:0000256" key="2">
    <source>
        <dbReference type="ARBA" id="ARBA00022859"/>
    </source>
</evidence>
<feature type="region of interest" description="Disordered" evidence="3">
    <location>
        <begin position="197"/>
        <end position="229"/>
    </location>
</feature>
<dbReference type="GO" id="GO:0008745">
    <property type="term" value="F:N-acetylmuramoyl-L-alanine amidase activity"/>
    <property type="evidence" value="ECO:0007669"/>
    <property type="project" value="InterPro"/>
</dbReference>
<keyword evidence="2" id="KW-0391">Immunity</keyword>
<dbReference type="CDD" id="cd06583">
    <property type="entry name" value="PGRP"/>
    <property type="match status" value="1"/>
</dbReference>
<organism evidence="5 6">
    <name type="scientific">Pelusios castaneus</name>
    <name type="common">West African mud turtle</name>
    <dbReference type="NCBI Taxonomy" id="367368"/>
    <lineage>
        <taxon>Eukaryota</taxon>
        <taxon>Metazoa</taxon>
        <taxon>Chordata</taxon>
        <taxon>Craniata</taxon>
        <taxon>Vertebrata</taxon>
        <taxon>Euteleostomi</taxon>
        <taxon>Archelosauria</taxon>
        <taxon>Testudinata</taxon>
        <taxon>Testudines</taxon>
        <taxon>Pleurodira</taxon>
        <taxon>Pelomedusidae</taxon>
        <taxon>Pelusios</taxon>
    </lineage>
</organism>
<evidence type="ECO:0000313" key="6">
    <source>
        <dbReference type="Proteomes" id="UP000694393"/>
    </source>
</evidence>
<dbReference type="GO" id="GO:0009253">
    <property type="term" value="P:peptidoglycan catabolic process"/>
    <property type="evidence" value="ECO:0007669"/>
    <property type="project" value="InterPro"/>
</dbReference>
<comment type="similarity">
    <text evidence="1">Belongs to the N-acetylmuramoyl-L-alanine amidase 2 family.</text>
</comment>
<feature type="domain" description="Ig-like" evidence="4">
    <location>
        <begin position="133"/>
        <end position="173"/>
    </location>
</feature>
<keyword evidence="6" id="KW-1185">Reference proteome</keyword>
<reference evidence="5" key="1">
    <citation type="submission" date="2025-08" db="UniProtKB">
        <authorList>
            <consortium name="Ensembl"/>
        </authorList>
    </citation>
    <scope>IDENTIFICATION</scope>
</reference>
<dbReference type="SMART" id="SM00701">
    <property type="entry name" value="PGRP"/>
    <property type="match status" value="1"/>
</dbReference>
<dbReference type="AlphaFoldDB" id="A0A8C8SM59"/>
<dbReference type="Ensembl" id="ENSPCET00000024758.1">
    <property type="protein sequence ID" value="ENSPCEP00000023962.1"/>
    <property type="gene ID" value="ENSPCEG00000018129.1"/>
</dbReference>
<reference evidence="5" key="2">
    <citation type="submission" date="2025-09" db="UniProtKB">
        <authorList>
            <consortium name="Ensembl"/>
        </authorList>
    </citation>
    <scope>IDENTIFICATION</scope>
</reference>
<dbReference type="Proteomes" id="UP000694393">
    <property type="component" value="Unplaced"/>
</dbReference>
<dbReference type="Pfam" id="PF01510">
    <property type="entry name" value="Amidase_2"/>
    <property type="match status" value="1"/>
</dbReference>
<evidence type="ECO:0000259" key="4">
    <source>
        <dbReference type="PROSITE" id="PS50835"/>
    </source>
</evidence>